<feature type="region of interest" description="Disordered" evidence="1">
    <location>
        <begin position="165"/>
        <end position="199"/>
    </location>
</feature>
<name>A0A5E7NFI4_PSEFL</name>
<protein>
    <recommendedName>
        <fullName evidence="4">SET domain-containing protein</fullName>
    </recommendedName>
</protein>
<dbReference type="Proteomes" id="UP000326067">
    <property type="component" value="Unassembled WGS sequence"/>
</dbReference>
<dbReference type="Gene3D" id="2.170.270.10">
    <property type="entry name" value="SET domain"/>
    <property type="match status" value="1"/>
</dbReference>
<dbReference type="InterPro" id="IPR046341">
    <property type="entry name" value="SET_dom_sf"/>
</dbReference>
<dbReference type="SUPFAM" id="SSF82199">
    <property type="entry name" value="SET domain"/>
    <property type="match status" value="1"/>
</dbReference>
<dbReference type="EMBL" id="CABVIC010000006">
    <property type="protein sequence ID" value="VVP36024.1"/>
    <property type="molecule type" value="Genomic_DNA"/>
</dbReference>
<feature type="region of interest" description="Disordered" evidence="1">
    <location>
        <begin position="1"/>
        <end position="79"/>
    </location>
</feature>
<reference evidence="2 3" key="1">
    <citation type="submission" date="2019-09" db="EMBL/GenBank/DDBJ databases">
        <authorList>
            <person name="Chandra G."/>
            <person name="Truman W A."/>
        </authorList>
    </citation>
    <scope>NUCLEOTIDE SEQUENCE [LARGE SCALE GENOMIC DNA]</scope>
    <source>
        <strain evidence="2">PS847</strain>
    </source>
</reference>
<proteinExistence type="predicted"/>
<evidence type="ECO:0000313" key="2">
    <source>
        <dbReference type="EMBL" id="VVP36024.1"/>
    </source>
</evidence>
<feature type="compositionally biased region" description="Acidic residues" evidence="1">
    <location>
        <begin position="186"/>
        <end position="197"/>
    </location>
</feature>
<feature type="compositionally biased region" description="Pro residues" evidence="1">
    <location>
        <begin position="1"/>
        <end position="10"/>
    </location>
</feature>
<dbReference type="AlphaFoldDB" id="A0A5E7NFI4"/>
<sequence>MPVRPKPPKPGAVDITTPGRTSRDSATHGIESPHLTPGPFIRKTPPDASEPGSNTQQMEPAVAPHSVYVDPTPSTSGPVPKLKTSALERYLIASTAPLPQADVDGFRVFKGRQYADLQGGGTVLIGVDAETGLHRARLSSELQPSGPVLAYDPLTKHWYALEESGASPDAAAVPGKSRRVARQSDEDYESAVEELPDDGGATQEHFYLASESMPVKPFTADELRAMRSETRFSFLANRPGVYDRANNGKYPFRDMAGRPVRIKKLQTLARFEDGSGYTSEQIKPYIKFGAYEHVARLYEEKLQWRLFTEADMTVPGEQALVGQSMVVANRRITRGEVVGVYAGAIMPGRLVPLPQQSYTMKVGVRYQPGPGYLIPYEFALVGDTIISRINTRFWYDATGKPVRQATEGYNVEFVPFDVEAQQWIGKELVTRDFILNAIFATEDIPAGTELRIDYNYSDADIAKLFP</sequence>
<gene>
    <name evidence="2" type="ORF">PS847_04597</name>
</gene>
<evidence type="ECO:0000256" key="1">
    <source>
        <dbReference type="SAM" id="MobiDB-lite"/>
    </source>
</evidence>
<organism evidence="2 3">
    <name type="scientific">Pseudomonas fluorescens</name>
    <dbReference type="NCBI Taxonomy" id="294"/>
    <lineage>
        <taxon>Bacteria</taxon>
        <taxon>Pseudomonadati</taxon>
        <taxon>Pseudomonadota</taxon>
        <taxon>Gammaproteobacteria</taxon>
        <taxon>Pseudomonadales</taxon>
        <taxon>Pseudomonadaceae</taxon>
        <taxon>Pseudomonas</taxon>
    </lineage>
</organism>
<accession>A0A5E7NFI4</accession>
<evidence type="ECO:0008006" key="4">
    <source>
        <dbReference type="Google" id="ProtNLM"/>
    </source>
</evidence>
<dbReference type="RefSeq" id="WP_224787293.1">
    <property type="nucleotide sequence ID" value="NZ_CABVIC010000006.1"/>
</dbReference>
<evidence type="ECO:0000313" key="3">
    <source>
        <dbReference type="Proteomes" id="UP000326067"/>
    </source>
</evidence>